<proteinExistence type="inferred from homology"/>
<evidence type="ECO:0000256" key="1">
    <source>
        <dbReference type="ARBA" id="ARBA00004442"/>
    </source>
</evidence>
<evidence type="ECO:0000256" key="3">
    <source>
        <dbReference type="ARBA" id="ARBA00022729"/>
    </source>
</evidence>
<dbReference type="AlphaFoldDB" id="A0A844LZY3"/>
<dbReference type="PANTHER" id="PTHR38776:SF1">
    <property type="entry name" value="MLTA-INTERACTING PROTEIN-RELATED"/>
    <property type="match status" value="1"/>
</dbReference>
<evidence type="ECO:0000313" key="8">
    <source>
        <dbReference type="Proteomes" id="UP000442109"/>
    </source>
</evidence>
<dbReference type="PANTHER" id="PTHR38776">
    <property type="entry name" value="MLTA-INTERACTING PROTEIN-RELATED"/>
    <property type="match status" value="1"/>
</dbReference>
<dbReference type="GO" id="GO:0009252">
    <property type="term" value="P:peptidoglycan biosynthetic process"/>
    <property type="evidence" value="ECO:0007669"/>
    <property type="project" value="TreeGrafter"/>
</dbReference>
<comment type="similarity">
    <text evidence="2">Belongs to the MipA/OmpV family.</text>
</comment>
<keyword evidence="8" id="KW-1185">Reference proteome</keyword>
<comment type="caution">
    <text evidence="7">The sequence shown here is derived from an EMBL/GenBank/DDBJ whole genome shotgun (WGS) entry which is preliminary data.</text>
</comment>
<dbReference type="OrthoDB" id="8562138at2"/>
<dbReference type="Proteomes" id="UP000442109">
    <property type="component" value="Unassembled WGS sequence"/>
</dbReference>
<reference evidence="7 8" key="1">
    <citation type="journal article" date="2019" name="PLoS ONE">
        <title>Pup mortality in New Zealand sea lions (Phocarctos hookeri) at Enderby Island, Auckland Islands, 2013-18.</title>
        <authorList>
            <person name="Michael S.A."/>
            <person name="Hayman D.T.S."/>
            <person name="Gray R."/>
            <person name="Zhang J."/>
            <person name="Rogers L."/>
            <person name="Roe W.D."/>
        </authorList>
    </citation>
    <scope>NUCLEOTIDE SEQUENCE [LARGE SCALE GENOMIC DNA]</scope>
    <source>
        <strain evidence="7 8">SM868</strain>
    </source>
</reference>
<dbReference type="InterPro" id="IPR010583">
    <property type="entry name" value="MipA"/>
</dbReference>
<name>A0A844LZY3_9GAMM</name>
<evidence type="ECO:0000256" key="5">
    <source>
        <dbReference type="ARBA" id="ARBA00023237"/>
    </source>
</evidence>
<keyword evidence="3 6" id="KW-0732">Signal</keyword>
<dbReference type="GO" id="GO:0009279">
    <property type="term" value="C:cell outer membrane"/>
    <property type="evidence" value="ECO:0007669"/>
    <property type="project" value="UniProtKB-SubCell"/>
</dbReference>
<comment type="subcellular location">
    <subcellularLocation>
        <location evidence="1">Cell outer membrane</location>
    </subcellularLocation>
</comment>
<dbReference type="EMBL" id="WFKQ01000003">
    <property type="protein sequence ID" value="MUG32216.1"/>
    <property type="molecule type" value="Genomic_DNA"/>
</dbReference>
<feature type="chain" id="PRO_5032863150" evidence="6">
    <location>
        <begin position="29"/>
        <end position="263"/>
    </location>
</feature>
<sequence>MTKMTQTTLNTAVLSAGMMLLATAAAQAAPTTTSTASSEKMGLSVGINLRAEKSAYDMDNTTSVLPSLFYDNGQVYARGSQLGGYLINDDVNEVAGFIQPGGSQFDPDDADGAMAQLDERKWSGMVGASYMRKTPVGGFRGQIATDVTGRSEGTVARLTYLARLNPGKWTIYPSAGLEWVDKNYNEYYYGISEKESAKSGLNPYKPDSSISPYVSINGTYDLNKDWDIFVGQSINYLADEQRDSPMVDDRFNFTTTVGVMYEF</sequence>
<dbReference type="RefSeq" id="WP_155587055.1">
    <property type="nucleotide sequence ID" value="NZ_WFKQ01000003.1"/>
</dbReference>
<keyword evidence="5" id="KW-0998">Cell outer membrane</keyword>
<organism evidence="7 8">
    <name type="scientific">Psychrobacter sanguinis</name>
    <dbReference type="NCBI Taxonomy" id="861445"/>
    <lineage>
        <taxon>Bacteria</taxon>
        <taxon>Pseudomonadati</taxon>
        <taxon>Pseudomonadota</taxon>
        <taxon>Gammaproteobacteria</taxon>
        <taxon>Moraxellales</taxon>
        <taxon>Moraxellaceae</taxon>
        <taxon>Psychrobacter</taxon>
    </lineage>
</organism>
<accession>A0A844LZY3</accession>
<gene>
    <name evidence="7" type="ORF">GB996_05355</name>
</gene>
<evidence type="ECO:0000256" key="4">
    <source>
        <dbReference type="ARBA" id="ARBA00023136"/>
    </source>
</evidence>
<dbReference type="Pfam" id="PF06629">
    <property type="entry name" value="MipA"/>
    <property type="match status" value="1"/>
</dbReference>
<evidence type="ECO:0000313" key="7">
    <source>
        <dbReference type="EMBL" id="MUG32216.1"/>
    </source>
</evidence>
<feature type="signal peptide" evidence="6">
    <location>
        <begin position="1"/>
        <end position="28"/>
    </location>
</feature>
<keyword evidence="4" id="KW-0472">Membrane</keyword>
<evidence type="ECO:0000256" key="2">
    <source>
        <dbReference type="ARBA" id="ARBA00005722"/>
    </source>
</evidence>
<evidence type="ECO:0000256" key="6">
    <source>
        <dbReference type="SAM" id="SignalP"/>
    </source>
</evidence>
<protein>
    <submittedName>
        <fullName evidence="7">MipA/OmpV family protein</fullName>
    </submittedName>
</protein>